<reference evidence="1" key="2">
    <citation type="journal article" date="2023" name="IMA Fungus">
        <title>Comparative genomic study of the Penicillium genus elucidates a diverse pangenome and 15 lateral gene transfer events.</title>
        <authorList>
            <person name="Petersen C."/>
            <person name="Sorensen T."/>
            <person name="Nielsen M.R."/>
            <person name="Sondergaard T.E."/>
            <person name="Sorensen J.L."/>
            <person name="Fitzpatrick D.A."/>
            <person name="Frisvad J.C."/>
            <person name="Nielsen K.L."/>
        </authorList>
    </citation>
    <scope>NUCLEOTIDE SEQUENCE</scope>
    <source>
        <strain evidence="1">IBT 29677</strain>
    </source>
</reference>
<organism evidence="1 2">
    <name type="scientific">Penicillium cosmopolitanum</name>
    <dbReference type="NCBI Taxonomy" id="1131564"/>
    <lineage>
        <taxon>Eukaryota</taxon>
        <taxon>Fungi</taxon>
        <taxon>Dikarya</taxon>
        <taxon>Ascomycota</taxon>
        <taxon>Pezizomycotina</taxon>
        <taxon>Eurotiomycetes</taxon>
        <taxon>Eurotiomycetidae</taxon>
        <taxon>Eurotiales</taxon>
        <taxon>Aspergillaceae</taxon>
        <taxon>Penicillium</taxon>
    </lineage>
</organism>
<accession>A0A9W9WB80</accession>
<keyword evidence="2" id="KW-1185">Reference proteome</keyword>
<gene>
    <name evidence="1" type="ORF">N7509_000669</name>
</gene>
<dbReference type="GeneID" id="81364286"/>
<evidence type="ECO:0000313" key="1">
    <source>
        <dbReference type="EMBL" id="KAJ5414042.1"/>
    </source>
</evidence>
<proteinExistence type="predicted"/>
<comment type="caution">
    <text evidence="1">The sequence shown here is derived from an EMBL/GenBank/DDBJ whole genome shotgun (WGS) entry which is preliminary data.</text>
</comment>
<dbReference type="Proteomes" id="UP001147747">
    <property type="component" value="Unassembled WGS sequence"/>
</dbReference>
<protein>
    <submittedName>
        <fullName evidence="1">Uncharacterized protein</fullName>
    </submittedName>
</protein>
<dbReference type="EMBL" id="JAPZBU010000003">
    <property type="protein sequence ID" value="KAJ5414042.1"/>
    <property type="molecule type" value="Genomic_DNA"/>
</dbReference>
<dbReference type="OrthoDB" id="4367080at2759"/>
<name>A0A9W9WB80_9EURO</name>
<sequence length="75" mass="8551">MPDERIQILTVSLSYYLTGHRLEDVIKKGLGQILWPSHTLQHCAFDSDGENVPAAMGELKEKLLHRHWDGVLVGW</sequence>
<reference evidence="1" key="1">
    <citation type="submission" date="2022-12" db="EMBL/GenBank/DDBJ databases">
        <authorList>
            <person name="Petersen C."/>
        </authorList>
    </citation>
    <scope>NUCLEOTIDE SEQUENCE</scope>
    <source>
        <strain evidence="1">IBT 29677</strain>
    </source>
</reference>
<dbReference type="AlphaFoldDB" id="A0A9W9WB80"/>
<dbReference type="RefSeq" id="XP_056493888.1">
    <property type="nucleotide sequence ID" value="XM_056625306.1"/>
</dbReference>
<evidence type="ECO:0000313" key="2">
    <source>
        <dbReference type="Proteomes" id="UP001147747"/>
    </source>
</evidence>